<dbReference type="InterPro" id="IPR006120">
    <property type="entry name" value="Resolvase_HTH_dom"/>
</dbReference>
<evidence type="ECO:0000256" key="4">
    <source>
        <dbReference type="ARBA" id="ARBA00023125"/>
    </source>
</evidence>
<dbReference type="GO" id="GO:0003677">
    <property type="term" value="F:DNA binding"/>
    <property type="evidence" value="ECO:0007669"/>
    <property type="project" value="UniProtKB-KW"/>
</dbReference>
<evidence type="ECO:0000313" key="9">
    <source>
        <dbReference type="EMBL" id="CCB87811.1"/>
    </source>
</evidence>
<dbReference type="GO" id="GO:0000150">
    <property type="term" value="F:DNA strand exchange activity"/>
    <property type="evidence" value="ECO:0007669"/>
    <property type="project" value="UniProtKB-KW"/>
</dbReference>
<feature type="active site" description="O-(5'-phospho-DNA)-serine intermediate" evidence="6">
    <location>
        <position position="12"/>
    </location>
</feature>
<evidence type="ECO:0000256" key="1">
    <source>
        <dbReference type="ARBA" id="ARBA00009913"/>
    </source>
</evidence>
<keyword evidence="3" id="KW-0230">DNA invertase</keyword>
<geneLocation type="plasmid" evidence="9 10">
    <name>pSn</name>
</geneLocation>
<dbReference type="SUPFAM" id="SSF53041">
    <property type="entry name" value="Resolvase-like"/>
    <property type="match status" value="1"/>
</dbReference>
<dbReference type="InterPro" id="IPR036162">
    <property type="entry name" value="Resolvase-like_N_sf"/>
</dbReference>
<evidence type="ECO:0000256" key="2">
    <source>
        <dbReference type="ARBA" id="ARBA00022908"/>
    </source>
</evidence>
<evidence type="ECO:0000313" key="10">
    <source>
        <dbReference type="Proteomes" id="UP000000496"/>
    </source>
</evidence>
<dbReference type="AlphaFoldDB" id="F8L2W5"/>
<sequence>MKRRFLGYARVSRDDQNLELQINSLQSAGCKEELIFTDKISGAKSVRPGLEQCLKELKNGDTLIVWRLDRLGRSMSHLVKLIEELRQDGISFKSICDGAIDTTTASGELIFNIFSSLAQFERRLIQERTRAGLSAARSRGKMGGRKPILPSDPRVKTAKRMHEDKSIKIEEICKTLRISRPTLYRYLSLAKESF</sequence>
<dbReference type="PANTHER" id="PTHR30461">
    <property type="entry name" value="DNA-INVERTASE FROM LAMBDOID PROPHAGE"/>
    <property type="match status" value="1"/>
</dbReference>
<reference key="1">
    <citation type="journal article" date="2011" name="Mol. Biol. Evol.">
        <title>Unity in variety -- the pan-genome of the Chlamydiae.</title>
        <authorList>
            <person name="Collingro A."/>
            <person name="Tischler P."/>
            <person name="Weinmaier T."/>
            <person name="Penz T."/>
            <person name="Heinz E."/>
            <person name="Brunham R.C."/>
            <person name="Read T.D."/>
            <person name="Bavoil P.M."/>
            <person name="Sachse K."/>
            <person name="Kahane S."/>
            <person name="Friedman M.G."/>
            <person name="Rattei T."/>
            <person name="Myers G.S.A."/>
            <person name="Horn M."/>
        </authorList>
    </citation>
    <scope>NUCLEOTIDE SEQUENCE</scope>
    <source>
        <strain>Z</strain>
    </source>
</reference>
<evidence type="ECO:0000256" key="5">
    <source>
        <dbReference type="ARBA" id="ARBA00023172"/>
    </source>
</evidence>
<comment type="similarity">
    <text evidence="1">Belongs to the site-specific recombinase resolvase family.</text>
</comment>
<keyword evidence="9" id="KW-0614">Plasmid</keyword>
<dbReference type="EMBL" id="FR872581">
    <property type="protein sequence ID" value="CCB87811.1"/>
    <property type="molecule type" value="Genomic_DNA"/>
</dbReference>
<accession>F8L2W5</accession>
<protein>
    <submittedName>
        <fullName evidence="9">DNA-invertase from lambdoid prophage e14</fullName>
    </submittedName>
</protein>
<dbReference type="RefSeq" id="WP_013935045.1">
    <property type="nucleotide sequence ID" value="NC_015710.1"/>
</dbReference>
<evidence type="ECO:0000259" key="8">
    <source>
        <dbReference type="PROSITE" id="PS51736"/>
    </source>
</evidence>
<feature type="region of interest" description="Disordered" evidence="7">
    <location>
        <begin position="135"/>
        <end position="160"/>
    </location>
</feature>
<evidence type="ECO:0000256" key="6">
    <source>
        <dbReference type="PIRSR" id="PIRSR606118-50"/>
    </source>
</evidence>
<feature type="domain" description="Resolvase/invertase-type recombinase catalytic" evidence="8">
    <location>
        <begin position="4"/>
        <end position="140"/>
    </location>
</feature>
<keyword evidence="2" id="KW-0229">DNA integration</keyword>
<dbReference type="OrthoDB" id="9797501at2"/>
<dbReference type="Proteomes" id="UP000000496">
    <property type="component" value="Plasmid pSn"/>
</dbReference>
<gene>
    <name evidence="9" type="primary">pinE</name>
    <name evidence="9" type="ordered locus">SNE_B24520</name>
</gene>
<dbReference type="InterPro" id="IPR006119">
    <property type="entry name" value="Resolv_N"/>
</dbReference>
<dbReference type="InterPro" id="IPR006118">
    <property type="entry name" value="Recombinase_CS"/>
</dbReference>
<organism evidence="9 10">
    <name type="scientific">Simkania negevensis (strain ATCC VR-1471 / DSM 27360 / Z)</name>
    <dbReference type="NCBI Taxonomy" id="331113"/>
    <lineage>
        <taxon>Bacteria</taxon>
        <taxon>Pseudomonadati</taxon>
        <taxon>Chlamydiota</taxon>
        <taxon>Chlamydiia</taxon>
        <taxon>Parachlamydiales</taxon>
        <taxon>Simkaniaceae</taxon>
        <taxon>Simkania</taxon>
    </lineage>
</organism>
<dbReference type="PANTHER" id="PTHR30461:SF2">
    <property type="entry name" value="SERINE RECOMBINASE PINE-RELATED"/>
    <property type="match status" value="1"/>
</dbReference>
<name>F8L2W5_SIMNZ</name>
<evidence type="ECO:0000256" key="3">
    <source>
        <dbReference type="ARBA" id="ARBA00023100"/>
    </source>
</evidence>
<dbReference type="HOGENOM" id="CLU_010686_8_0_0"/>
<dbReference type="KEGG" id="sng:SNE_B24520"/>
<proteinExistence type="inferred from homology"/>
<dbReference type="FunFam" id="3.40.50.1390:FF:000001">
    <property type="entry name" value="DNA recombinase"/>
    <property type="match status" value="1"/>
</dbReference>
<dbReference type="Pfam" id="PF00239">
    <property type="entry name" value="Resolvase"/>
    <property type="match status" value="1"/>
</dbReference>
<dbReference type="Pfam" id="PF02796">
    <property type="entry name" value="HTH_7"/>
    <property type="match status" value="1"/>
</dbReference>
<keyword evidence="4" id="KW-0238">DNA-binding</keyword>
<dbReference type="PROSITE" id="PS00398">
    <property type="entry name" value="RECOMBINASES_2"/>
    <property type="match status" value="1"/>
</dbReference>
<dbReference type="SMART" id="SM00857">
    <property type="entry name" value="Resolvase"/>
    <property type="match status" value="1"/>
</dbReference>
<dbReference type="Gene3D" id="3.40.50.1390">
    <property type="entry name" value="Resolvase, N-terminal catalytic domain"/>
    <property type="match status" value="1"/>
</dbReference>
<dbReference type="eggNOG" id="COG1961">
    <property type="taxonomic scope" value="Bacteria"/>
</dbReference>
<keyword evidence="10" id="KW-1185">Reference proteome</keyword>
<dbReference type="PROSITE" id="PS51736">
    <property type="entry name" value="RECOMBINASES_3"/>
    <property type="match status" value="1"/>
</dbReference>
<keyword evidence="5" id="KW-0233">DNA recombination</keyword>
<dbReference type="InterPro" id="IPR050639">
    <property type="entry name" value="SSR_resolvase"/>
</dbReference>
<dbReference type="GO" id="GO:0015074">
    <property type="term" value="P:DNA integration"/>
    <property type="evidence" value="ECO:0007669"/>
    <property type="project" value="UniProtKB-KW"/>
</dbReference>
<reference evidence="9 10" key="2">
    <citation type="journal article" date="2011" name="Mol. Biol. Evol.">
        <title>Unity in variety--the pan-genome of the Chlamydiae.</title>
        <authorList>
            <person name="Collingro A."/>
            <person name="Tischler P."/>
            <person name="Weinmaier T."/>
            <person name="Penz T."/>
            <person name="Heinz E."/>
            <person name="Brunham R.C."/>
            <person name="Read T.D."/>
            <person name="Bavoil P.M."/>
            <person name="Sachse K."/>
            <person name="Kahane S."/>
            <person name="Friedman M.G."/>
            <person name="Rattei T."/>
            <person name="Myers G.S."/>
            <person name="Horn M."/>
        </authorList>
    </citation>
    <scope>NUCLEOTIDE SEQUENCE [LARGE SCALE GENOMIC DNA]</scope>
    <source>
        <strain evidence="10">ATCC VR-1471 / Z</strain>
        <plasmid evidence="9 10">pSn</plasmid>
    </source>
</reference>
<evidence type="ECO:0000256" key="7">
    <source>
        <dbReference type="SAM" id="MobiDB-lite"/>
    </source>
</evidence>
<dbReference type="CDD" id="cd03768">
    <property type="entry name" value="SR_ResInv"/>
    <property type="match status" value="1"/>
</dbReference>